<evidence type="ECO:0000313" key="2">
    <source>
        <dbReference type="EMBL" id="WMT80989.1"/>
    </source>
</evidence>
<dbReference type="Pfam" id="PF12535">
    <property type="entry name" value="Nudix_N"/>
    <property type="match status" value="1"/>
</dbReference>
<dbReference type="PANTHER" id="PTHR43434:SF26">
    <property type="entry name" value="PYROPHOSPHATASE PPAX"/>
    <property type="match status" value="1"/>
</dbReference>
<keyword evidence="2" id="KW-0378">Hydrolase</keyword>
<dbReference type="Gene3D" id="3.90.79.10">
    <property type="entry name" value="Nucleoside Triphosphate Pyrophosphohydrolase"/>
    <property type="match status" value="1"/>
</dbReference>
<dbReference type="GO" id="GO:0004427">
    <property type="term" value="F:inorganic diphosphate phosphatase activity"/>
    <property type="evidence" value="ECO:0007669"/>
    <property type="project" value="UniProtKB-EC"/>
</dbReference>
<dbReference type="PANTHER" id="PTHR43434">
    <property type="entry name" value="PHOSPHOGLYCOLATE PHOSPHATASE"/>
    <property type="match status" value="1"/>
</dbReference>
<dbReference type="InterPro" id="IPR023214">
    <property type="entry name" value="HAD_sf"/>
</dbReference>
<dbReference type="InterPro" id="IPR050155">
    <property type="entry name" value="HAD-like_hydrolase_sf"/>
</dbReference>
<dbReference type="SUPFAM" id="SSF55811">
    <property type="entry name" value="Nudix"/>
    <property type="match status" value="1"/>
</dbReference>
<gene>
    <name evidence="2" type="primary">ppaX_1</name>
    <name evidence="2" type="ORF">TEMA_13190</name>
</gene>
<sequence length="415" mass="47626">MKYTHIVFDVDGTLIDSEKVVLKSLQKTIEEEGINKSLDDLKFALGIPGKDALSILGIEDLEGAEEKWNENLLKYSDEITLFEGIKQVIQELKCKNVSLGIITSKTRKEYETDFLKFGINSYFDLVICADDTRKHKPDKEPMEKYIEITKANKEETIYIGDSIYDMQCSKDACVDFALALWGANDTEKIKATYKLKYPKNILDIIMKSDENKMEWLDWAIELQHLAQVGLAYSKDPYDIERFKMVRHISAEMISSKTELNFDKVNDLFCNETGFQTPKLDTRAAIFKYNKILLVKEISTDTWALPGGWVDVDQSIYSNTVKEVKEEAGLDVIPSKLIAIQDRNKHNIPRYAYGVCKVFMLCKVLGGEFKENIETCDSGFFSLNELPELDMAKNTEEQIKMCFLAEKDPNWQTIFD</sequence>
<name>A0ABY9Q0Q6_9FIRM</name>
<dbReference type="RefSeq" id="WP_228103182.1">
    <property type="nucleotide sequence ID" value="NZ_CP101637.1"/>
</dbReference>
<proteinExistence type="predicted"/>
<dbReference type="Gene3D" id="6.10.250.1120">
    <property type="match status" value="1"/>
</dbReference>
<dbReference type="SFLD" id="SFLDG01129">
    <property type="entry name" value="C1.5:_HAD__Beta-PGM__Phosphata"/>
    <property type="match status" value="1"/>
</dbReference>
<dbReference type="Gene3D" id="1.10.150.240">
    <property type="entry name" value="Putative phosphatase, domain 2"/>
    <property type="match status" value="1"/>
</dbReference>
<dbReference type="InterPro" id="IPR006439">
    <property type="entry name" value="HAD-SF_hydro_IA"/>
</dbReference>
<dbReference type="SFLD" id="SFLDS00003">
    <property type="entry name" value="Haloacid_Dehalogenase"/>
    <property type="match status" value="1"/>
</dbReference>
<accession>A0ABY9Q0Q6</accession>
<dbReference type="PROSITE" id="PS51462">
    <property type="entry name" value="NUDIX"/>
    <property type="match status" value="1"/>
</dbReference>
<dbReference type="InterPro" id="IPR015797">
    <property type="entry name" value="NUDIX_hydrolase-like_dom_sf"/>
</dbReference>
<dbReference type="Pfam" id="PF13419">
    <property type="entry name" value="HAD_2"/>
    <property type="match status" value="1"/>
</dbReference>
<dbReference type="EMBL" id="CP101637">
    <property type="protein sequence ID" value="WMT80989.1"/>
    <property type="molecule type" value="Genomic_DNA"/>
</dbReference>
<keyword evidence="3" id="KW-1185">Reference proteome</keyword>
<dbReference type="NCBIfam" id="TIGR01549">
    <property type="entry name" value="HAD-SF-IA-v1"/>
    <property type="match status" value="1"/>
</dbReference>
<dbReference type="Gene3D" id="3.40.50.1000">
    <property type="entry name" value="HAD superfamily/HAD-like"/>
    <property type="match status" value="1"/>
</dbReference>
<dbReference type="InterPro" id="IPR036412">
    <property type="entry name" value="HAD-like_sf"/>
</dbReference>
<dbReference type="SUPFAM" id="SSF56784">
    <property type="entry name" value="HAD-like"/>
    <property type="match status" value="1"/>
</dbReference>
<dbReference type="InterPro" id="IPR023198">
    <property type="entry name" value="PGP-like_dom2"/>
</dbReference>
<organism evidence="2 3">
    <name type="scientific">Terrisporobacter mayombei</name>
    <dbReference type="NCBI Taxonomy" id="1541"/>
    <lineage>
        <taxon>Bacteria</taxon>
        <taxon>Bacillati</taxon>
        <taxon>Bacillota</taxon>
        <taxon>Clostridia</taxon>
        <taxon>Peptostreptococcales</taxon>
        <taxon>Peptostreptococcaceae</taxon>
        <taxon>Terrisporobacter</taxon>
    </lineage>
</organism>
<dbReference type="Proteomes" id="UP001235030">
    <property type="component" value="Chromosome"/>
</dbReference>
<dbReference type="InterPro" id="IPR059176">
    <property type="entry name" value="UDP-X_N"/>
</dbReference>
<reference evidence="2 3" key="1">
    <citation type="submission" date="2022-07" db="EMBL/GenBank/DDBJ databases">
        <title>Genome sequence of Terrisporobacter mayombei DSM6539.</title>
        <authorList>
            <person name="Boeer T."/>
            <person name="Bengelsdorf F.R."/>
            <person name="Daniel R."/>
            <person name="Poehlein A."/>
        </authorList>
    </citation>
    <scope>NUCLEOTIDE SEQUENCE [LARGE SCALE GENOMIC DNA]</scope>
    <source>
        <strain evidence="2 3">DSM 6539</strain>
    </source>
</reference>
<feature type="domain" description="Nudix hydrolase" evidence="1">
    <location>
        <begin position="276"/>
        <end position="404"/>
    </location>
</feature>
<dbReference type="EC" id="3.6.1.1" evidence="2"/>
<protein>
    <submittedName>
        <fullName evidence="2">Pyrophosphatase PpaX</fullName>
        <ecNumber evidence="2">3.6.1.1</ecNumber>
    </submittedName>
</protein>
<evidence type="ECO:0000259" key="1">
    <source>
        <dbReference type="PROSITE" id="PS51462"/>
    </source>
</evidence>
<dbReference type="Pfam" id="PF00293">
    <property type="entry name" value="NUDIX"/>
    <property type="match status" value="1"/>
</dbReference>
<dbReference type="SFLD" id="SFLDG01135">
    <property type="entry name" value="C1.5.6:_HAD__Beta-PGM__Phospha"/>
    <property type="match status" value="1"/>
</dbReference>
<evidence type="ECO:0000313" key="3">
    <source>
        <dbReference type="Proteomes" id="UP001235030"/>
    </source>
</evidence>
<dbReference type="CDD" id="cd18889">
    <property type="entry name" value="NUDIX_ADPRase"/>
    <property type="match status" value="1"/>
</dbReference>
<dbReference type="InterPro" id="IPR041492">
    <property type="entry name" value="HAD_2"/>
</dbReference>
<dbReference type="InterPro" id="IPR000086">
    <property type="entry name" value="NUDIX_hydrolase_dom"/>
</dbReference>